<accession>A0ABW1NC44</accession>
<proteinExistence type="predicted"/>
<sequence>MSDTGSVSGSEEWMRRFHLGTGTVAGTGELTVRRGPGILAGVVCALLRLPRTAEGVPITVVVRRRPAHHGPRDDGRAVVEHWTRRIGSHRLVTTQLRTGSHGWERHGPFVLHTRTVATPGEVVVTQDRAVLGVGPLSVRLPVWSAPRVWARARAEPGEGARFHLEVRVTLPVLGSLLSYSGHLDETPA</sequence>
<organism evidence="2 3">
    <name type="scientific">Sphaerisporangium aureirubrum</name>
    <dbReference type="NCBI Taxonomy" id="1544736"/>
    <lineage>
        <taxon>Bacteria</taxon>
        <taxon>Bacillati</taxon>
        <taxon>Actinomycetota</taxon>
        <taxon>Actinomycetes</taxon>
        <taxon>Streptosporangiales</taxon>
        <taxon>Streptosporangiaceae</taxon>
        <taxon>Sphaerisporangium</taxon>
    </lineage>
</organism>
<evidence type="ECO:0000313" key="3">
    <source>
        <dbReference type="Proteomes" id="UP001596137"/>
    </source>
</evidence>
<dbReference type="Proteomes" id="UP001596137">
    <property type="component" value="Unassembled WGS sequence"/>
</dbReference>
<dbReference type="RefSeq" id="WP_380747400.1">
    <property type="nucleotide sequence ID" value="NZ_JBHSRF010000005.1"/>
</dbReference>
<gene>
    <name evidence="2" type="ORF">ACFP1K_05120</name>
</gene>
<dbReference type="Pfam" id="PF13761">
    <property type="entry name" value="DUF4166"/>
    <property type="match status" value="1"/>
</dbReference>
<keyword evidence="3" id="KW-1185">Reference proteome</keyword>
<dbReference type="EMBL" id="JBHSRF010000005">
    <property type="protein sequence ID" value="MFC6080528.1"/>
    <property type="molecule type" value="Genomic_DNA"/>
</dbReference>
<feature type="domain" description="DUF4166" evidence="1">
    <location>
        <begin position="15"/>
        <end position="183"/>
    </location>
</feature>
<evidence type="ECO:0000313" key="2">
    <source>
        <dbReference type="EMBL" id="MFC6080528.1"/>
    </source>
</evidence>
<name>A0ABW1NC44_9ACTN</name>
<dbReference type="InterPro" id="IPR025311">
    <property type="entry name" value="DUF4166"/>
</dbReference>
<comment type="caution">
    <text evidence="2">The sequence shown here is derived from an EMBL/GenBank/DDBJ whole genome shotgun (WGS) entry which is preliminary data.</text>
</comment>
<evidence type="ECO:0000259" key="1">
    <source>
        <dbReference type="Pfam" id="PF13761"/>
    </source>
</evidence>
<protein>
    <submittedName>
        <fullName evidence="2">DUF4166 domain-containing protein</fullName>
    </submittedName>
</protein>
<reference evidence="3" key="1">
    <citation type="journal article" date="2019" name="Int. J. Syst. Evol. Microbiol.">
        <title>The Global Catalogue of Microorganisms (GCM) 10K type strain sequencing project: providing services to taxonomists for standard genome sequencing and annotation.</title>
        <authorList>
            <consortium name="The Broad Institute Genomics Platform"/>
            <consortium name="The Broad Institute Genome Sequencing Center for Infectious Disease"/>
            <person name="Wu L."/>
            <person name="Ma J."/>
        </authorList>
    </citation>
    <scope>NUCLEOTIDE SEQUENCE [LARGE SCALE GENOMIC DNA]</scope>
    <source>
        <strain evidence="3">JCM 30346</strain>
    </source>
</reference>